<protein>
    <submittedName>
        <fullName evidence="2">Uncharacterized protein</fullName>
    </submittedName>
</protein>
<evidence type="ECO:0000313" key="2">
    <source>
        <dbReference type="EMBL" id="CDW26232.1"/>
    </source>
</evidence>
<keyword evidence="1" id="KW-0472">Membrane</keyword>
<sequence>MYFIFLFPLFLSSCIFFYVLKYCILRIINSHVFCKKIRVGFVL</sequence>
<dbReference type="EMBL" id="HACA01008871">
    <property type="protein sequence ID" value="CDW26232.1"/>
    <property type="molecule type" value="Transcribed_RNA"/>
</dbReference>
<keyword evidence="1" id="KW-1133">Transmembrane helix</keyword>
<evidence type="ECO:0000256" key="1">
    <source>
        <dbReference type="SAM" id="Phobius"/>
    </source>
</evidence>
<name>A0A0K2TKP0_LEPSM</name>
<reference evidence="2" key="1">
    <citation type="submission" date="2014-05" db="EMBL/GenBank/DDBJ databases">
        <authorList>
            <person name="Chronopoulou M."/>
        </authorList>
    </citation>
    <scope>NUCLEOTIDE SEQUENCE</scope>
    <source>
        <tissue evidence="2">Whole organism</tissue>
    </source>
</reference>
<dbReference type="AlphaFoldDB" id="A0A0K2TKP0"/>
<keyword evidence="1" id="KW-0812">Transmembrane</keyword>
<organism evidence="2">
    <name type="scientific">Lepeophtheirus salmonis</name>
    <name type="common">Salmon louse</name>
    <name type="synonym">Caligus salmonis</name>
    <dbReference type="NCBI Taxonomy" id="72036"/>
    <lineage>
        <taxon>Eukaryota</taxon>
        <taxon>Metazoa</taxon>
        <taxon>Ecdysozoa</taxon>
        <taxon>Arthropoda</taxon>
        <taxon>Crustacea</taxon>
        <taxon>Multicrustacea</taxon>
        <taxon>Hexanauplia</taxon>
        <taxon>Copepoda</taxon>
        <taxon>Siphonostomatoida</taxon>
        <taxon>Caligidae</taxon>
        <taxon>Lepeophtheirus</taxon>
    </lineage>
</organism>
<accession>A0A0K2TKP0</accession>
<feature type="transmembrane region" description="Helical" evidence="1">
    <location>
        <begin position="6"/>
        <end position="28"/>
    </location>
</feature>
<proteinExistence type="predicted"/>